<name>A0A7C2JXW5_9PLAN</name>
<dbReference type="EMBL" id="DSOK01000204">
    <property type="protein sequence ID" value="HEN15226.1"/>
    <property type="molecule type" value="Genomic_DNA"/>
</dbReference>
<dbReference type="InterPro" id="IPR019291">
    <property type="entry name" value="Host_attachment_protein"/>
</dbReference>
<comment type="caution">
    <text evidence="2">The sequence shown here is derived from an EMBL/GenBank/DDBJ whole genome shotgun (WGS) entry which is preliminary data.</text>
</comment>
<feature type="region of interest" description="Disordered" evidence="1">
    <location>
        <begin position="45"/>
        <end position="73"/>
    </location>
</feature>
<gene>
    <name evidence="2" type="ORF">ENQ76_07140</name>
</gene>
<sequence>MTNATPVDWVLVADRSRACLFHALPDGLRPWPTVASFVHEQGRLSDRDLESDAPGRLARFGGASSGVESQEDRAHVEARRFATQLVDYLDHARHSRRFDRLVLVAPPKFLGVLREASPAPLRALTALEVNQDLMALTEAELQQRLPTIVSSLPA</sequence>
<organism evidence="2">
    <name type="scientific">Schlesneria paludicola</name>
    <dbReference type="NCBI Taxonomy" id="360056"/>
    <lineage>
        <taxon>Bacteria</taxon>
        <taxon>Pseudomonadati</taxon>
        <taxon>Planctomycetota</taxon>
        <taxon>Planctomycetia</taxon>
        <taxon>Planctomycetales</taxon>
        <taxon>Planctomycetaceae</taxon>
        <taxon>Schlesneria</taxon>
    </lineage>
</organism>
<dbReference type="AlphaFoldDB" id="A0A7C2JXW5"/>
<proteinExistence type="predicted"/>
<dbReference type="Pfam" id="PF10116">
    <property type="entry name" value="Host_attach"/>
    <property type="match status" value="1"/>
</dbReference>
<accession>A0A7C2JXW5</accession>
<protein>
    <submittedName>
        <fullName evidence="2">Host attachment protein</fullName>
    </submittedName>
</protein>
<evidence type="ECO:0000256" key="1">
    <source>
        <dbReference type="SAM" id="MobiDB-lite"/>
    </source>
</evidence>
<reference evidence="2" key="1">
    <citation type="journal article" date="2020" name="mSystems">
        <title>Genome- and Community-Level Interaction Insights into Carbon Utilization and Element Cycling Functions of Hydrothermarchaeota in Hydrothermal Sediment.</title>
        <authorList>
            <person name="Zhou Z."/>
            <person name="Liu Y."/>
            <person name="Xu W."/>
            <person name="Pan J."/>
            <person name="Luo Z.H."/>
            <person name="Li M."/>
        </authorList>
    </citation>
    <scope>NUCLEOTIDE SEQUENCE [LARGE SCALE GENOMIC DNA]</scope>
    <source>
        <strain evidence="2">SpSt-339</strain>
    </source>
</reference>
<evidence type="ECO:0000313" key="2">
    <source>
        <dbReference type="EMBL" id="HEN15226.1"/>
    </source>
</evidence>